<dbReference type="EMBL" id="AP022611">
    <property type="protein sequence ID" value="BBZ31320.1"/>
    <property type="molecule type" value="Genomic_DNA"/>
</dbReference>
<proteinExistence type="predicted"/>
<gene>
    <name evidence="1" type="ORF">MMAD_56150</name>
</gene>
<organism evidence="1 2">
    <name type="scientific">Mycolicibacterium madagascariense</name>
    <dbReference type="NCBI Taxonomy" id="212765"/>
    <lineage>
        <taxon>Bacteria</taxon>
        <taxon>Bacillati</taxon>
        <taxon>Actinomycetota</taxon>
        <taxon>Actinomycetes</taxon>
        <taxon>Mycobacteriales</taxon>
        <taxon>Mycobacteriaceae</taxon>
        <taxon>Mycolicibacterium</taxon>
    </lineage>
</organism>
<evidence type="ECO:0008006" key="3">
    <source>
        <dbReference type="Google" id="ProtNLM"/>
    </source>
</evidence>
<sequence length="143" mass="14967">MFVPPHEPALTLGEPGWIGVDNATMQTRYPGIYAIGDTTAVTSPSGRPLPKAAIFAKNGAKAAAANVLNHLGITDATSALSGEGFCYVDVGGGASAQGKGDFFTLPHPAIHLAAPSVELHHDKQDEERDWRALWELAAAPTTH</sequence>
<protein>
    <recommendedName>
        <fullName evidence="3">Pyridine nucleotide-disulfide oxidoreductase</fullName>
    </recommendedName>
</protein>
<keyword evidence="2" id="KW-1185">Reference proteome</keyword>
<keyword evidence="1" id="KW-0614">Plasmid</keyword>
<reference evidence="1 2" key="1">
    <citation type="journal article" date="2019" name="Emerg. Microbes Infect.">
        <title>Comprehensive subspecies identification of 175 nontuberculous mycobacteria species based on 7547 genomic profiles.</title>
        <authorList>
            <person name="Matsumoto Y."/>
            <person name="Kinjo T."/>
            <person name="Motooka D."/>
            <person name="Nabeya D."/>
            <person name="Jung N."/>
            <person name="Uechi K."/>
            <person name="Horii T."/>
            <person name="Iida T."/>
            <person name="Fujita J."/>
            <person name="Nakamura S."/>
        </authorList>
    </citation>
    <scope>NUCLEOTIDE SEQUENCE [LARGE SCALE GENOMIC DNA]</scope>
    <source>
        <strain evidence="1 2">JCM 13574</strain>
        <plasmid evidence="2">pjcm13574 dna</plasmid>
    </source>
</reference>
<accession>A0A7I7XQ32</accession>
<geneLocation type="plasmid" evidence="2">
    <name>pjcm13574 dna</name>
</geneLocation>
<evidence type="ECO:0000313" key="1">
    <source>
        <dbReference type="EMBL" id="BBZ31320.1"/>
    </source>
</evidence>
<dbReference type="SUPFAM" id="SSF51905">
    <property type="entry name" value="FAD/NAD(P)-binding domain"/>
    <property type="match status" value="1"/>
</dbReference>
<dbReference type="PANTHER" id="PTHR43755">
    <property type="match status" value="1"/>
</dbReference>
<dbReference type="KEGG" id="mmag:MMAD_56150"/>
<dbReference type="AlphaFoldDB" id="A0A7I7XQ32"/>
<evidence type="ECO:0000313" key="2">
    <source>
        <dbReference type="Proteomes" id="UP000466517"/>
    </source>
</evidence>
<dbReference type="Proteomes" id="UP000466517">
    <property type="component" value="Plasmid pJCM13574"/>
</dbReference>
<dbReference type="InterPro" id="IPR052541">
    <property type="entry name" value="SQRD"/>
</dbReference>
<dbReference type="Gene3D" id="3.50.50.60">
    <property type="entry name" value="FAD/NAD(P)-binding domain"/>
    <property type="match status" value="1"/>
</dbReference>
<dbReference type="InterPro" id="IPR036188">
    <property type="entry name" value="FAD/NAD-bd_sf"/>
</dbReference>
<name>A0A7I7XQ32_9MYCO</name>
<dbReference type="PANTHER" id="PTHR43755:SF1">
    <property type="entry name" value="FAD-DEPENDENT PYRIDINE NUCLEOTIDE-DISULPHIDE OXIDOREDUCTASE"/>
    <property type="match status" value="1"/>
</dbReference>